<dbReference type="AlphaFoldDB" id="A0A343ETD1"/>
<keyword evidence="6 12" id="KW-0812">Transmembrane</keyword>
<dbReference type="GO" id="GO:0015078">
    <property type="term" value="F:proton transmembrane transporter activity"/>
    <property type="evidence" value="ECO:0007669"/>
    <property type="project" value="InterPro"/>
</dbReference>
<evidence type="ECO:0000256" key="6">
    <source>
        <dbReference type="ARBA" id="ARBA00022692"/>
    </source>
</evidence>
<geneLocation type="mitochondrion" evidence="14"/>
<evidence type="ECO:0000256" key="2">
    <source>
        <dbReference type="ARBA" id="ARBA00008892"/>
    </source>
</evidence>
<evidence type="ECO:0000256" key="10">
    <source>
        <dbReference type="ARBA" id="ARBA00023128"/>
    </source>
</evidence>
<reference evidence="14" key="1">
    <citation type="journal article" date="2017" name="Sci. Rep.">
        <title>Mitochondrial genomic variation and phylogenetic relationships of three groups in the genus Scaphoideus (Hemiptera: Cicadellidae: Deltocephalinae).</title>
        <authorList>
            <person name="Du Y."/>
            <person name="Dai W."/>
            <person name="Dietrich C.H."/>
        </authorList>
    </citation>
    <scope>NUCLEOTIDE SEQUENCE</scope>
</reference>
<dbReference type="EMBL" id="KY817244">
    <property type="protein sequence ID" value="ASM41873.1"/>
    <property type="molecule type" value="Genomic_DNA"/>
</dbReference>
<keyword evidence="8 13" id="KW-1133">Transmembrane helix</keyword>
<keyword evidence="9 12" id="KW-0406">Ion transport</keyword>
<evidence type="ECO:0000256" key="4">
    <source>
        <dbReference type="ARBA" id="ARBA00022448"/>
    </source>
</evidence>
<keyword evidence="10 12" id="KW-0496">Mitochondrion</keyword>
<evidence type="ECO:0000256" key="13">
    <source>
        <dbReference type="SAM" id="Phobius"/>
    </source>
</evidence>
<evidence type="ECO:0000313" key="14">
    <source>
        <dbReference type="EMBL" id="ASM41873.1"/>
    </source>
</evidence>
<comment type="similarity">
    <text evidence="2 12">Belongs to the ATPase protein 8 family.</text>
</comment>
<protein>
    <recommendedName>
        <fullName evidence="12">ATP synthase complex subunit 8</fullName>
    </recommendedName>
</protein>
<evidence type="ECO:0000256" key="1">
    <source>
        <dbReference type="ARBA" id="ARBA00004304"/>
    </source>
</evidence>
<dbReference type="GO" id="GO:0015986">
    <property type="term" value="P:proton motive force-driven ATP synthesis"/>
    <property type="evidence" value="ECO:0007669"/>
    <property type="project" value="InterPro"/>
</dbReference>
<evidence type="ECO:0000256" key="12">
    <source>
        <dbReference type="RuleBase" id="RU003661"/>
    </source>
</evidence>
<evidence type="ECO:0000256" key="8">
    <source>
        <dbReference type="ARBA" id="ARBA00022989"/>
    </source>
</evidence>
<keyword evidence="11 13" id="KW-0472">Membrane</keyword>
<evidence type="ECO:0000256" key="11">
    <source>
        <dbReference type="ARBA" id="ARBA00023136"/>
    </source>
</evidence>
<comment type="subcellular location">
    <subcellularLocation>
        <location evidence="1 12">Mitochondrion membrane</location>
        <topology evidence="1 12">Single-pass membrane protein</topology>
    </subcellularLocation>
</comment>
<keyword evidence="5 12" id="KW-0138">CF(0)</keyword>
<evidence type="ECO:0000256" key="3">
    <source>
        <dbReference type="ARBA" id="ARBA00011291"/>
    </source>
</evidence>
<sequence length="50" mass="6207">MPQMAPMWWTIILLSTMLTLMMTIIINYFNYNKIIKSNYKMKFKVLNWTW</sequence>
<dbReference type="InterPro" id="IPR001421">
    <property type="entry name" value="ATP8_metazoa"/>
</dbReference>
<proteinExistence type="inferred from homology"/>
<dbReference type="Pfam" id="PF00895">
    <property type="entry name" value="ATP-synt_8"/>
    <property type="match status" value="1"/>
</dbReference>
<comment type="subunit">
    <text evidence="3">F-type ATPases have 2 components, CF(1) - the catalytic core - and CF(0) - the membrane proton channel.</text>
</comment>
<dbReference type="GO" id="GO:0031966">
    <property type="term" value="C:mitochondrial membrane"/>
    <property type="evidence" value="ECO:0007669"/>
    <property type="project" value="UniProtKB-SubCell"/>
</dbReference>
<evidence type="ECO:0000256" key="9">
    <source>
        <dbReference type="ARBA" id="ARBA00023065"/>
    </source>
</evidence>
<gene>
    <name evidence="14" type="primary">ATP8</name>
</gene>
<keyword evidence="4 12" id="KW-0813">Transport</keyword>
<evidence type="ECO:0000256" key="5">
    <source>
        <dbReference type="ARBA" id="ARBA00022547"/>
    </source>
</evidence>
<accession>A0A343ETD1</accession>
<feature type="transmembrane region" description="Helical" evidence="13">
    <location>
        <begin position="6"/>
        <end position="31"/>
    </location>
</feature>
<dbReference type="GO" id="GO:0045259">
    <property type="term" value="C:proton-transporting ATP synthase complex"/>
    <property type="evidence" value="ECO:0007669"/>
    <property type="project" value="UniProtKB-KW"/>
</dbReference>
<name>A0A343ETD1_9HEMI</name>
<keyword evidence="7 12" id="KW-0375">Hydrogen ion transport</keyword>
<organism evidence="14">
    <name type="scientific">Scaphoideus nigrivalveus</name>
    <dbReference type="NCBI Taxonomy" id="2021108"/>
    <lineage>
        <taxon>Eukaryota</taxon>
        <taxon>Metazoa</taxon>
        <taxon>Ecdysozoa</taxon>
        <taxon>Arthropoda</taxon>
        <taxon>Hexapoda</taxon>
        <taxon>Insecta</taxon>
        <taxon>Pterygota</taxon>
        <taxon>Neoptera</taxon>
        <taxon>Paraneoptera</taxon>
        <taxon>Hemiptera</taxon>
        <taxon>Auchenorrhyncha</taxon>
        <taxon>Membracoidea</taxon>
        <taxon>Cicadellidae</taxon>
        <taxon>Deltocephalinae</taxon>
        <taxon>Scaphoideini</taxon>
        <taxon>Scaphoideus</taxon>
    </lineage>
</organism>
<evidence type="ECO:0000256" key="7">
    <source>
        <dbReference type="ARBA" id="ARBA00022781"/>
    </source>
</evidence>